<evidence type="ECO:0000256" key="1">
    <source>
        <dbReference type="SAM" id="Phobius"/>
    </source>
</evidence>
<protein>
    <submittedName>
        <fullName evidence="2">Uncharacterized protein</fullName>
    </submittedName>
</protein>
<name>A0A7C3ARA5_9BACT</name>
<sequence>MNTAHRDPFDLHEAIHEMRRQLGTELLLRLLLYAVGAGLVAAALTRSLASDGAASRRFSSARISSIAAQL</sequence>
<proteinExistence type="predicted"/>
<reference evidence="2" key="1">
    <citation type="journal article" date="2020" name="mSystems">
        <title>Genome- and Community-Level Interaction Insights into Carbon Utilization and Element Cycling Functions of Hydrothermarchaeota in Hydrothermal Sediment.</title>
        <authorList>
            <person name="Zhou Z."/>
            <person name="Liu Y."/>
            <person name="Xu W."/>
            <person name="Pan J."/>
            <person name="Luo Z.H."/>
            <person name="Li M."/>
        </authorList>
    </citation>
    <scope>NUCLEOTIDE SEQUENCE [LARGE SCALE GENOMIC DNA]</scope>
    <source>
        <strain evidence="2">SpSt-192</strain>
    </source>
</reference>
<feature type="transmembrane region" description="Helical" evidence="1">
    <location>
        <begin position="26"/>
        <end position="49"/>
    </location>
</feature>
<evidence type="ECO:0000313" key="2">
    <source>
        <dbReference type="EMBL" id="HEX70262.1"/>
    </source>
</evidence>
<keyword evidence="1" id="KW-0472">Membrane</keyword>
<dbReference type="EMBL" id="DSID01000261">
    <property type="protein sequence ID" value="HEX70262.1"/>
    <property type="molecule type" value="Genomic_DNA"/>
</dbReference>
<keyword evidence="1" id="KW-0812">Transmembrane</keyword>
<keyword evidence="1" id="KW-1133">Transmembrane helix</keyword>
<gene>
    <name evidence="2" type="ORF">ENP13_03345</name>
</gene>
<dbReference type="AlphaFoldDB" id="A0A7C3ARA5"/>
<organism evidence="2">
    <name type="scientific">Thermorudis sp</name>
    <dbReference type="NCBI Taxonomy" id="1969470"/>
    <lineage>
        <taxon>Bacteria</taxon>
        <taxon>Pseudomonadati</taxon>
        <taxon>Thermomicrobiota</taxon>
        <taxon>Thermomicrobia</taxon>
        <taxon>Thermomicrobia incertae sedis</taxon>
        <taxon>Thermorudis</taxon>
    </lineage>
</organism>
<comment type="caution">
    <text evidence="2">The sequence shown here is derived from an EMBL/GenBank/DDBJ whole genome shotgun (WGS) entry which is preliminary data.</text>
</comment>
<accession>A0A7C3ARA5</accession>